<dbReference type="AlphaFoldDB" id="A0A0V9UQ90"/>
<dbReference type="GO" id="GO:0003677">
    <property type="term" value="F:DNA binding"/>
    <property type="evidence" value="ECO:0007669"/>
    <property type="project" value="UniProtKB-KW"/>
</dbReference>
<reference evidence="2" key="1">
    <citation type="submission" date="2015-01" db="EMBL/GenBank/DDBJ databases">
        <title>Draft genome sequence of Rhodococcus pyridinivorans strain KG-16, a hydrocarbon-degrading bacterium.</title>
        <authorList>
            <person name="Aggarwal R.K."/>
            <person name="Dawar C."/>
        </authorList>
    </citation>
    <scope>NUCLEOTIDE SEQUENCE [LARGE SCALE GENOMIC DNA]</scope>
    <source>
        <strain evidence="2">KG-16</strain>
    </source>
</reference>
<reference evidence="1 2" key="2">
    <citation type="journal article" date="2016" name="Genome Announc.">
        <title>Draft Genome Sequence of a Versatile Hydrocarbon-Degrading Bacterium, Rhodococcus pyridinivorans Strain KG-16, Collected from Oil Fields in India.</title>
        <authorList>
            <person name="Aggarwal R.K."/>
            <person name="Dawar C."/>
            <person name="Phanindranath R."/>
            <person name="Mutnuri L."/>
            <person name="Dayal A.M."/>
        </authorList>
    </citation>
    <scope>NUCLEOTIDE SEQUENCE [LARGE SCALE GENOMIC DNA]</scope>
    <source>
        <strain evidence="1 2">KG-16</strain>
    </source>
</reference>
<dbReference type="PATRIC" id="fig|1441730.3.peg.314"/>
<sequence>MSEEGFTPPDPSRERAHREYAGLFRIAERHGSTPEQRARQSHPEMLDPLGAIRLVAALAGGVHSPGPDEPEVDDADVIAALGLVPKARAEMDQLEALILRIARERGMTWQEIAFGLGLGSTQAARQRYERLVKRVDA</sequence>
<comment type="caution">
    <text evidence="1">The sequence shown here is derived from an EMBL/GenBank/DDBJ whole genome shotgun (WGS) entry which is preliminary data.</text>
</comment>
<proteinExistence type="predicted"/>
<keyword evidence="1" id="KW-0238">DNA-binding</keyword>
<evidence type="ECO:0000313" key="2">
    <source>
        <dbReference type="Proteomes" id="UP000053060"/>
    </source>
</evidence>
<name>A0A0V9UQ90_9NOCA</name>
<organism evidence="1 2">
    <name type="scientific">Rhodococcus pyridinivorans KG-16</name>
    <dbReference type="NCBI Taxonomy" id="1441730"/>
    <lineage>
        <taxon>Bacteria</taxon>
        <taxon>Bacillati</taxon>
        <taxon>Actinomycetota</taxon>
        <taxon>Actinomycetes</taxon>
        <taxon>Mycobacteriales</taxon>
        <taxon>Nocardiaceae</taxon>
        <taxon>Rhodococcus</taxon>
    </lineage>
</organism>
<evidence type="ECO:0000313" key="1">
    <source>
        <dbReference type="EMBL" id="KSZ60172.1"/>
    </source>
</evidence>
<dbReference type="Proteomes" id="UP000053060">
    <property type="component" value="Unassembled WGS sequence"/>
</dbReference>
<gene>
    <name evidence="1" type="ORF">Z045_01490</name>
</gene>
<dbReference type="RefSeq" id="WP_060650299.1">
    <property type="nucleotide sequence ID" value="NZ_AZXY01000001.1"/>
</dbReference>
<protein>
    <submittedName>
        <fullName evidence="1">DNA-binding protein</fullName>
    </submittedName>
</protein>
<dbReference type="EMBL" id="AZXY01000001">
    <property type="protein sequence ID" value="KSZ60172.1"/>
    <property type="molecule type" value="Genomic_DNA"/>
</dbReference>
<accession>A0A0V9UQ90</accession>